<gene>
    <name evidence="2" type="ORF">BN1221_00372c</name>
</gene>
<feature type="compositionally biased region" description="Polar residues" evidence="1">
    <location>
        <begin position="897"/>
        <end position="909"/>
    </location>
</feature>
<sequence>MLNNRGRITSAPQTIAQNAVGMERAGKARLRQKATQHLAKAAAGSLIEEGKRHAGRTDVRQAGASAQDGMPARQRGRSGKLDGLLHSLPLFRKKTAAPEQTVRADSAQKPGGNRLLDKMMAERPSDLLREYAERPTREEARHYQQNFNQVRQNILNKIASHAYAAESSNADSVSSHYHTPLLSPSSSGYLSAETFDLPPPETADDASFDDDGGVDRLYREMMERQAGKPGKVFDPVEFYGMASDPAATSMPELDGARFNDDATQAEPFSQHGAAQRSSGEGASSPGLSLKLDGKGRLKVDETVSPALRTLLNETLGKDNQRFLAHTTYETDGGERRHLLLGGEGKLFALKSSQHASIALHSSESGAEKKMLEQAAKGKTAYSLHVAADGDGVSVRTSDKQHTGGVAPSPLPLPGQLHEALLTGIHRQPATAANQLGEQIRLHDGKLYALNETLEVWQKKSDTSFSKLSAQADNKLYAVQDKRTLTNLTDNVHCASFDDDIAAFAVNQRGQAAVLTDNGENARVHFMPSLEAAGPREPVTLTLANSALALERGSEHLEAQTLGVADDQFYVTDSDGKLFVGDYPRPGQREAALKPAPQPELERAFSTDYQIEGFASDEHGRLNALIKDPLKQMHICPLGEEGRFRPGWNLSDTLVLDNQLGLTHVYPTELETVDLKHLGKLTQQEGALYYLDKLTQSWAKAEGGCGQLKKGLDGQAYVLKDGEVRKISVSVNSGGFRQGEDNVFSLAQVRNKPSSGGGLLPDAKSDKATAMAVINPYKFLVVSDKGDIRFHQAKPDSRQSLHPAQTLPKTGLRGEVKDIALDHRQNLYALTNQGEVFILKKAQWQQPSGVQAHAVWQALSLPGESAGHISYIQNDAAGNFVVTRDSDSYRRDGDSWRPLNNTEPAKTSASEEMLKQTVYERLGKAMKRHRIPKTGVTVQRAVNLGGFTGEESKKIKSKFSERLSAHLFSPTMTTPRPLKNLAYAVQHQWQGRDGLKPLYQMQSALFKQLEAGNIHKSATAVSPDGGNSVADLHLRLEKLDLGEQGKSVVAQLQHFRHELEDSALHSAIRLGRQQGVVTLNGELNDKFKPSILKPAAQSLNPHRSGQDLIRTLLDAWRTVPIARESKVEKLLAGFVDKQADISHQKTDMARQRDPNDRGSLLKSRLILDTLTLKDLHQLVNKAELLSGKSPDEEQITQLQHALSQLRNHQYGDNPVKQFTDMGFVSDRALEADYDTVKAFLNAFRKEHHGINMTSRTVLEAESQSQLESKLVDTLQSLEEEEFLTFERHYGAAATSSYILSPKSLPIPLIPGASVGFNRTYALSLTRVGNDFLVEFDKKGNTNGSLSVATGFNLIPELLPDNLKEKARAVAMTKEHDLLPDLRASGTVSGTVTGGPKSGLYFYLTNDELPDFIKGLTQGTLNPVDVMTKGVRHRVMEGNKLGFSLDVNGALEARAGVNITDTGAAPTSAVARLAVGVGGGAKLVSVNRECASEEGSALTTISHRDSKVRFFNQANVDAHVSASAGVMRAASENPPGTLPFFSAVSASASASVDKNAHKRVDVTMKNAEPLTEDNVDDLVKSLGKHFKDGTSRQVLAALKDVSDIGEKLTILHKHFSGQEINSDERYEAVNKIKASLFEHHAALQGEKILSNARLRSYYNWVPSLKHEGVSHYLHRQLDSALAPDNAQRIKTLMDSTPEVKSVLDKLRKDAPILMIVKLELKEDVKQQVLDGLHDKKLDQQDIVRLFSDRTTLRLGSIMFYQTLSKKEGLNTPALILGGNSSATVSMTKNTGTIGLKYGRDQDTPIGFVLEGDIAKADAGVAAAMQQLKSEGMEMKS</sequence>
<feature type="compositionally biased region" description="Basic and acidic residues" evidence="1">
    <location>
        <begin position="48"/>
        <end position="59"/>
    </location>
</feature>
<evidence type="ECO:0000313" key="2">
    <source>
        <dbReference type="EMBL" id="CPR13968.1"/>
    </source>
</evidence>
<feature type="region of interest" description="Disordered" evidence="1">
    <location>
        <begin position="890"/>
        <end position="910"/>
    </location>
</feature>
<dbReference type="Pfam" id="PF11725">
    <property type="entry name" value="AvrE_T3Es"/>
    <property type="match status" value="1"/>
</dbReference>
<reference evidence="3" key="1">
    <citation type="submission" date="2015-01" db="EMBL/GenBank/DDBJ databases">
        <authorList>
            <person name="Paterson Steve"/>
        </authorList>
    </citation>
    <scope>NUCLEOTIDE SEQUENCE [LARGE SCALE GENOMIC DNA]</scope>
    <source>
        <strain evidence="3">OBR1</strain>
    </source>
</reference>
<evidence type="ECO:0000256" key="1">
    <source>
        <dbReference type="SAM" id="MobiDB-lite"/>
    </source>
</evidence>
<feature type="compositionally biased region" description="Acidic residues" evidence="1">
    <location>
        <begin position="202"/>
        <end position="212"/>
    </location>
</feature>
<accession>A0A0G4JQ04</accession>
<dbReference type="RefSeq" id="WP_048635864.1">
    <property type="nucleotide sequence ID" value="NZ_CGIG01000001.1"/>
</dbReference>
<name>A0A0G4JQ04_9GAMM</name>
<dbReference type="STRING" id="1109412.BN1221_00372c"/>
<feature type="region of interest" description="Disordered" evidence="1">
    <location>
        <begin position="267"/>
        <end position="292"/>
    </location>
</feature>
<dbReference type="InterPro" id="IPR021085">
    <property type="entry name" value="AvrE_T3Es"/>
</dbReference>
<feature type="region of interest" description="Disordered" evidence="1">
    <location>
        <begin position="42"/>
        <end position="80"/>
    </location>
</feature>
<dbReference type="OrthoDB" id="6722206at2"/>
<proteinExistence type="predicted"/>
<keyword evidence="3" id="KW-1185">Reference proteome</keyword>
<dbReference type="EMBL" id="CGIG01000001">
    <property type="protein sequence ID" value="CPR13968.1"/>
    <property type="molecule type" value="Genomic_DNA"/>
</dbReference>
<protein>
    <submittedName>
        <fullName evidence="2">Type III effector protein AvrE1</fullName>
    </submittedName>
</protein>
<dbReference type="Proteomes" id="UP000044377">
    <property type="component" value="Unassembled WGS sequence"/>
</dbReference>
<organism evidence="2 3">
    <name type="scientific">Brenneria goodwinii</name>
    <dbReference type="NCBI Taxonomy" id="1109412"/>
    <lineage>
        <taxon>Bacteria</taxon>
        <taxon>Pseudomonadati</taxon>
        <taxon>Pseudomonadota</taxon>
        <taxon>Gammaproteobacteria</taxon>
        <taxon>Enterobacterales</taxon>
        <taxon>Pectobacteriaceae</taxon>
        <taxon>Brenneria</taxon>
    </lineage>
</organism>
<evidence type="ECO:0000313" key="3">
    <source>
        <dbReference type="Proteomes" id="UP000044377"/>
    </source>
</evidence>
<feature type="region of interest" description="Disordered" evidence="1">
    <location>
        <begin position="188"/>
        <end position="212"/>
    </location>
</feature>